<comment type="caution">
    <text evidence="1">The sequence shown here is derived from an EMBL/GenBank/DDBJ whole genome shotgun (WGS) entry which is preliminary data.</text>
</comment>
<dbReference type="Proteomes" id="UP000188947">
    <property type="component" value="Unassembled WGS sequence"/>
</dbReference>
<dbReference type="AlphaFoldDB" id="A0A1V3TXS8"/>
<organism evidence="1 2">
    <name type="scientific">Elizabethkingia meningoseptica</name>
    <name type="common">Chryseobacterium meningosepticum</name>
    <dbReference type="NCBI Taxonomy" id="238"/>
    <lineage>
        <taxon>Bacteria</taxon>
        <taxon>Pseudomonadati</taxon>
        <taxon>Bacteroidota</taxon>
        <taxon>Flavobacteriia</taxon>
        <taxon>Flavobacteriales</taxon>
        <taxon>Weeksellaceae</taxon>
        <taxon>Elizabethkingia</taxon>
    </lineage>
</organism>
<dbReference type="OrthoDB" id="1268989at2"/>
<accession>A0A1V3TXS8</accession>
<dbReference type="eggNOG" id="ENOG503355B">
    <property type="taxonomic scope" value="Bacteria"/>
</dbReference>
<dbReference type="RefSeq" id="WP_016199535.1">
    <property type="nucleotide sequence ID" value="NZ_CP014338.1"/>
</dbReference>
<dbReference type="KEGG" id="emg:BBD33_09550"/>
<gene>
    <name evidence="1" type="ORF">BMF97_12565</name>
</gene>
<name>A0A1V3TXS8_ELIME</name>
<dbReference type="EMBL" id="MPOG01000014">
    <property type="protein sequence ID" value="OOH94189.1"/>
    <property type="molecule type" value="Genomic_DNA"/>
</dbReference>
<proteinExistence type="predicted"/>
<protein>
    <submittedName>
        <fullName evidence="1">Uncharacterized protein</fullName>
    </submittedName>
</protein>
<keyword evidence="2" id="KW-1185">Reference proteome</keyword>
<evidence type="ECO:0000313" key="2">
    <source>
        <dbReference type="Proteomes" id="UP000188947"/>
    </source>
</evidence>
<evidence type="ECO:0000313" key="1">
    <source>
        <dbReference type="EMBL" id="OOH94189.1"/>
    </source>
</evidence>
<dbReference type="GeneID" id="48542737"/>
<sequence length="97" mass="11654">MKKKKREYLSSELVQAFVKVYGLEEKMEAIAIRDFLEEYLDESLYQEITSVSLKNRLLEIRIRSLLLKNDFRMRKSFFLQKFRSVIGEDKISDLQIL</sequence>
<reference evidence="1 2" key="1">
    <citation type="submission" date="2016-11" db="EMBL/GenBank/DDBJ databases">
        <title>Genome sequence and comparative genomic analysis of clinical strain Elizabethkingia meningoseptica 61421 PRCM.</title>
        <authorList>
            <person name="Wang M."/>
            <person name="Hu S."/>
            <person name="Cao L."/>
            <person name="Jiang T."/>
            <person name="Zhou Y."/>
            <person name="Ming D."/>
        </authorList>
    </citation>
    <scope>NUCLEOTIDE SEQUENCE [LARGE SCALE GENOMIC DNA]</scope>
    <source>
        <strain evidence="1 2">61421 PRCM</strain>
    </source>
</reference>